<dbReference type="Proteomes" id="UP001154114">
    <property type="component" value="Chromosome 16"/>
</dbReference>
<keyword evidence="1" id="KW-0479">Metal-binding</keyword>
<keyword evidence="7" id="KW-1185">Reference proteome</keyword>
<dbReference type="OrthoDB" id="8123506at2759"/>
<gene>
    <name evidence="6" type="ORF">CINC_LOCUS3814</name>
</gene>
<evidence type="ECO:0000313" key="6">
    <source>
        <dbReference type="EMBL" id="CAD0202149.1"/>
    </source>
</evidence>
<keyword evidence="4" id="KW-0238">DNA-binding</keyword>
<evidence type="ECO:0000256" key="1">
    <source>
        <dbReference type="ARBA" id="ARBA00022723"/>
    </source>
</evidence>
<dbReference type="InterPro" id="IPR006612">
    <property type="entry name" value="THAP_Znf"/>
</dbReference>
<dbReference type="Pfam" id="PF05485">
    <property type="entry name" value="THAP"/>
    <property type="match status" value="1"/>
</dbReference>
<dbReference type="SUPFAM" id="SSF57716">
    <property type="entry name" value="Glucocorticoid receptor-like (DNA-binding domain)"/>
    <property type="match status" value="1"/>
</dbReference>
<evidence type="ECO:0000256" key="3">
    <source>
        <dbReference type="ARBA" id="ARBA00022833"/>
    </source>
</evidence>
<name>A0A9N8L390_CHRIL</name>
<organism evidence="6 7">
    <name type="scientific">Chrysodeixis includens</name>
    <name type="common">Soybean looper</name>
    <name type="synonym">Pseudoplusia includens</name>
    <dbReference type="NCBI Taxonomy" id="689277"/>
    <lineage>
        <taxon>Eukaryota</taxon>
        <taxon>Metazoa</taxon>
        <taxon>Ecdysozoa</taxon>
        <taxon>Arthropoda</taxon>
        <taxon>Hexapoda</taxon>
        <taxon>Insecta</taxon>
        <taxon>Pterygota</taxon>
        <taxon>Neoptera</taxon>
        <taxon>Endopterygota</taxon>
        <taxon>Lepidoptera</taxon>
        <taxon>Glossata</taxon>
        <taxon>Ditrysia</taxon>
        <taxon>Noctuoidea</taxon>
        <taxon>Noctuidae</taxon>
        <taxon>Plusiinae</taxon>
        <taxon>Chrysodeixis</taxon>
    </lineage>
</organism>
<dbReference type="GO" id="GO:0008270">
    <property type="term" value="F:zinc ion binding"/>
    <property type="evidence" value="ECO:0007669"/>
    <property type="project" value="UniProtKB-KW"/>
</dbReference>
<dbReference type="GO" id="GO:0003677">
    <property type="term" value="F:DNA binding"/>
    <property type="evidence" value="ECO:0007669"/>
    <property type="project" value="UniProtKB-KW"/>
</dbReference>
<proteinExistence type="predicted"/>
<evidence type="ECO:0000313" key="7">
    <source>
        <dbReference type="Proteomes" id="UP001154114"/>
    </source>
</evidence>
<evidence type="ECO:0000256" key="4">
    <source>
        <dbReference type="ARBA" id="ARBA00023125"/>
    </source>
</evidence>
<sequence>MEYRKCFVPTCSNNTNNNPNKIFVRIREDLREKWCRDVGVEYYKIYTMYCCEDHFDMVQWNRKWVLDPIGNGKGQVKNTLSLDV</sequence>
<keyword evidence="2" id="KW-0863">Zinc-finger</keyword>
<protein>
    <recommendedName>
        <fullName evidence="5">THAP-type domain-containing protein</fullName>
    </recommendedName>
</protein>
<dbReference type="AlphaFoldDB" id="A0A9N8L390"/>
<evidence type="ECO:0000259" key="5">
    <source>
        <dbReference type="Pfam" id="PF05485"/>
    </source>
</evidence>
<reference evidence="6" key="1">
    <citation type="submission" date="2021-12" db="EMBL/GenBank/DDBJ databases">
        <authorList>
            <person name="King R."/>
        </authorList>
    </citation>
    <scope>NUCLEOTIDE SEQUENCE</scope>
</reference>
<feature type="domain" description="THAP-type" evidence="5">
    <location>
        <begin position="6"/>
        <end position="57"/>
    </location>
</feature>
<dbReference type="EMBL" id="LR824019">
    <property type="protein sequence ID" value="CAD0202149.1"/>
    <property type="molecule type" value="Genomic_DNA"/>
</dbReference>
<keyword evidence="3" id="KW-0862">Zinc</keyword>
<evidence type="ECO:0000256" key="2">
    <source>
        <dbReference type="ARBA" id="ARBA00022771"/>
    </source>
</evidence>
<accession>A0A9N8L390</accession>